<accession>M0A1F4</accession>
<keyword evidence="1" id="KW-1133">Transmembrane helix</keyword>
<feature type="transmembrane region" description="Helical" evidence="1">
    <location>
        <begin position="6"/>
        <end position="28"/>
    </location>
</feature>
<reference evidence="2 3" key="1">
    <citation type="journal article" date="2014" name="PLoS Genet.">
        <title>Phylogenetically driven sequencing of extremely halophilic archaea reveals strategies for static and dynamic osmo-response.</title>
        <authorList>
            <person name="Becker E.A."/>
            <person name="Seitzer P.M."/>
            <person name="Tritt A."/>
            <person name="Larsen D."/>
            <person name="Krusor M."/>
            <person name="Yao A.I."/>
            <person name="Wu D."/>
            <person name="Madern D."/>
            <person name="Eisen J.A."/>
            <person name="Darling A.E."/>
            <person name="Facciotti M.T."/>
        </authorList>
    </citation>
    <scope>NUCLEOTIDE SEQUENCE [LARGE SCALE GENOMIC DNA]</scope>
    <source>
        <strain evidence="2 3">DSM 12281</strain>
    </source>
</reference>
<proteinExistence type="predicted"/>
<dbReference type="OrthoDB" id="313482at2157"/>
<keyword evidence="1" id="KW-0472">Membrane</keyword>
<dbReference type="AlphaFoldDB" id="M0A1F4"/>
<evidence type="ECO:0000313" key="2">
    <source>
        <dbReference type="EMBL" id="ELY92570.1"/>
    </source>
</evidence>
<dbReference type="Proteomes" id="UP000011648">
    <property type="component" value="Unassembled WGS sequence"/>
</dbReference>
<dbReference type="PATRIC" id="fig|1230458.4.peg.1781"/>
<dbReference type="STRING" id="1230458.C484_08912"/>
<feature type="transmembrane region" description="Helical" evidence="1">
    <location>
        <begin position="111"/>
        <end position="129"/>
    </location>
</feature>
<dbReference type="Pfam" id="PF24432">
    <property type="entry name" value="DUF7555"/>
    <property type="match status" value="1"/>
</dbReference>
<protein>
    <submittedName>
        <fullName evidence="2">Uncharacterized protein</fullName>
    </submittedName>
</protein>
<evidence type="ECO:0000313" key="3">
    <source>
        <dbReference type="Proteomes" id="UP000011648"/>
    </source>
</evidence>
<name>M0A1F4_9EURY</name>
<gene>
    <name evidence="2" type="ORF">C484_08912</name>
</gene>
<organism evidence="2 3">
    <name type="scientific">Natrialba taiwanensis DSM 12281</name>
    <dbReference type="NCBI Taxonomy" id="1230458"/>
    <lineage>
        <taxon>Archaea</taxon>
        <taxon>Methanobacteriati</taxon>
        <taxon>Methanobacteriota</taxon>
        <taxon>Stenosarchaea group</taxon>
        <taxon>Halobacteria</taxon>
        <taxon>Halobacteriales</taxon>
        <taxon>Natrialbaceae</taxon>
        <taxon>Natrialba</taxon>
    </lineage>
</organism>
<dbReference type="EMBL" id="AOIL01000029">
    <property type="protein sequence ID" value="ELY92570.1"/>
    <property type="molecule type" value="Genomic_DNA"/>
</dbReference>
<evidence type="ECO:0000256" key="1">
    <source>
        <dbReference type="SAM" id="Phobius"/>
    </source>
</evidence>
<feature type="transmembrane region" description="Helical" evidence="1">
    <location>
        <begin position="35"/>
        <end position="53"/>
    </location>
</feature>
<dbReference type="InterPro" id="IPR055977">
    <property type="entry name" value="DUF7555"/>
</dbReference>
<comment type="caution">
    <text evidence="2">The sequence shown here is derived from an EMBL/GenBank/DDBJ whole genome shotgun (WGS) entry which is preliminary data.</text>
</comment>
<keyword evidence="1" id="KW-0812">Transmembrane</keyword>
<keyword evidence="3" id="KW-1185">Reference proteome</keyword>
<sequence length="131" mass="13964">MIDALTYAGAVAAISTICALVFGLVTGGGLSRAKLVLFFVGFILLGYTTARLWPRSPSDLEDEAALSGVSGDSIPETADQTRFQALVASLPPKRWFQEPPPEDRINPAGKLFFGSLAVLLISYLMEAVFGI</sequence>